<dbReference type="InterPro" id="IPR036388">
    <property type="entry name" value="WH-like_DNA-bd_sf"/>
</dbReference>
<dbReference type="SUPFAM" id="SSF46785">
    <property type="entry name" value="Winged helix' DNA-binding domain"/>
    <property type="match status" value="1"/>
</dbReference>
<evidence type="ECO:0000313" key="6">
    <source>
        <dbReference type="EMBL" id="BDV44361.1"/>
    </source>
</evidence>
<dbReference type="PANTHER" id="PTHR30126:SF91">
    <property type="entry name" value="LYSR FAMILY TRANSCRIPTIONAL REGULATOR"/>
    <property type="match status" value="1"/>
</dbReference>
<dbReference type="RefSeq" id="WP_282000465.1">
    <property type="nucleotide sequence ID" value="NZ_AP027151.1"/>
</dbReference>
<dbReference type="InterPro" id="IPR005119">
    <property type="entry name" value="LysR_subst-bd"/>
</dbReference>
<keyword evidence="7" id="KW-1185">Reference proteome</keyword>
<evidence type="ECO:0000259" key="5">
    <source>
        <dbReference type="PROSITE" id="PS50931"/>
    </source>
</evidence>
<proteinExistence type="inferred from homology"/>
<dbReference type="PROSITE" id="PS51257">
    <property type="entry name" value="PROKAR_LIPOPROTEIN"/>
    <property type="match status" value="1"/>
</dbReference>
<dbReference type="InterPro" id="IPR000847">
    <property type="entry name" value="LysR_HTH_N"/>
</dbReference>
<accession>A0ABM8EP17</accession>
<dbReference type="Pfam" id="PF03466">
    <property type="entry name" value="LysR_substrate"/>
    <property type="match status" value="1"/>
</dbReference>
<sequence length="315" mass="34571">MDFQLLKTFLHVAALGSCSKAATALFITQSAVSRRIKQLEDHYGKPLLERSGVALRPTAAGQLLVEKARQILEIEKQLLESLDGSQHKEKISFCCTPSFGIGRLPSALTDFMAEHAETADLKFVFDMPEAALEGIDSGRFDLALIEHCDDLDLFGFITQPLPDDEMIFISSPGRGIGTTEAGIERLVGERLYLKNENGCAKRFLDKNMRTIGRDSSEFRNTVYFDDLPFIISEVMAGKGISFVSVGLVAAKLETGSLVAHRIAGFNHHRPRTLVLSRELKRSPVFAAFIGSLFASFSATPPPHLVNPGQSPVPQH</sequence>
<dbReference type="Pfam" id="PF00126">
    <property type="entry name" value="HTH_1"/>
    <property type="match status" value="1"/>
</dbReference>
<gene>
    <name evidence="6" type="ORF">GURASL_32840</name>
</gene>
<evidence type="ECO:0000256" key="1">
    <source>
        <dbReference type="ARBA" id="ARBA00009437"/>
    </source>
</evidence>
<dbReference type="NCBIfam" id="NF041036">
    <property type="entry name" value="decaheme_TF"/>
    <property type="match status" value="1"/>
</dbReference>
<dbReference type="PROSITE" id="PS50931">
    <property type="entry name" value="HTH_LYSR"/>
    <property type="match status" value="1"/>
</dbReference>
<dbReference type="CDD" id="cd05466">
    <property type="entry name" value="PBP2_LTTR_substrate"/>
    <property type="match status" value="1"/>
</dbReference>
<keyword evidence="2" id="KW-0805">Transcription regulation</keyword>
<name>A0ABM8EP17_9BACT</name>
<evidence type="ECO:0000313" key="7">
    <source>
        <dbReference type="Proteomes" id="UP001317705"/>
    </source>
</evidence>
<dbReference type="Gene3D" id="3.40.190.10">
    <property type="entry name" value="Periplasmic binding protein-like II"/>
    <property type="match status" value="2"/>
</dbReference>
<evidence type="ECO:0000256" key="4">
    <source>
        <dbReference type="ARBA" id="ARBA00023163"/>
    </source>
</evidence>
<feature type="domain" description="HTH lysR-type" evidence="5">
    <location>
        <begin position="1"/>
        <end position="58"/>
    </location>
</feature>
<organism evidence="6 7">
    <name type="scientific">Geotalea uraniireducens</name>
    <dbReference type="NCBI Taxonomy" id="351604"/>
    <lineage>
        <taxon>Bacteria</taxon>
        <taxon>Pseudomonadati</taxon>
        <taxon>Thermodesulfobacteriota</taxon>
        <taxon>Desulfuromonadia</taxon>
        <taxon>Geobacterales</taxon>
        <taxon>Geobacteraceae</taxon>
        <taxon>Geotalea</taxon>
    </lineage>
</organism>
<keyword evidence="3" id="KW-0238">DNA-binding</keyword>
<reference evidence="6 7" key="1">
    <citation type="submission" date="2022-12" db="EMBL/GenBank/DDBJ databases">
        <title>Polyphasic characterization of Geotalea uranireducens NIT-SL11 newly isolated from a complex of sewage sludge and microbially reduced graphene oxide.</title>
        <authorList>
            <person name="Xie L."/>
            <person name="Yoshida N."/>
            <person name="Meng L."/>
        </authorList>
    </citation>
    <scope>NUCLEOTIDE SEQUENCE [LARGE SCALE GENOMIC DNA]</scope>
    <source>
        <strain evidence="6 7">NIT-SL11</strain>
    </source>
</reference>
<dbReference type="PRINTS" id="PR00039">
    <property type="entry name" value="HTHLYSR"/>
</dbReference>
<keyword evidence="4" id="KW-0804">Transcription</keyword>
<dbReference type="PANTHER" id="PTHR30126">
    <property type="entry name" value="HTH-TYPE TRANSCRIPTIONAL REGULATOR"/>
    <property type="match status" value="1"/>
</dbReference>
<evidence type="ECO:0000256" key="2">
    <source>
        <dbReference type="ARBA" id="ARBA00023015"/>
    </source>
</evidence>
<dbReference type="Proteomes" id="UP001317705">
    <property type="component" value="Chromosome"/>
</dbReference>
<evidence type="ECO:0000256" key="3">
    <source>
        <dbReference type="ARBA" id="ARBA00023125"/>
    </source>
</evidence>
<comment type="similarity">
    <text evidence="1">Belongs to the LysR transcriptional regulatory family.</text>
</comment>
<dbReference type="SUPFAM" id="SSF53850">
    <property type="entry name" value="Periplasmic binding protein-like II"/>
    <property type="match status" value="1"/>
</dbReference>
<dbReference type="Gene3D" id="1.10.10.10">
    <property type="entry name" value="Winged helix-like DNA-binding domain superfamily/Winged helix DNA-binding domain"/>
    <property type="match status" value="1"/>
</dbReference>
<protein>
    <submittedName>
        <fullName evidence="6">LysR family transcriptional regulator</fullName>
    </submittedName>
</protein>
<dbReference type="EMBL" id="AP027151">
    <property type="protein sequence ID" value="BDV44361.1"/>
    <property type="molecule type" value="Genomic_DNA"/>
</dbReference>
<dbReference type="InterPro" id="IPR036390">
    <property type="entry name" value="WH_DNA-bd_sf"/>
</dbReference>